<dbReference type="SUPFAM" id="SSF53383">
    <property type="entry name" value="PLP-dependent transferases"/>
    <property type="match status" value="1"/>
</dbReference>
<name>A0A803NC97_CHEQI</name>
<keyword evidence="1" id="KW-0663">Pyridoxal phosphate</keyword>
<dbReference type="Gene3D" id="3.40.640.10">
    <property type="entry name" value="Type I PLP-dependent aspartate aminotransferase-like (Major domain)"/>
    <property type="match status" value="1"/>
</dbReference>
<reference evidence="3" key="2">
    <citation type="submission" date="2021-03" db="UniProtKB">
        <authorList>
            <consortium name="EnsemblPlants"/>
        </authorList>
    </citation>
    <scope>IDENTIFICATION</scope>
</reference>
<evidence type="ECO:0000313" key="4">
    <source>
        <dbReference type="Proteomes" id="UP000596660"/>
    </source>
</evidence>
<reference evidence="3" key="1">
    <citation type="journal article" date="2017" name="Nature">
        <title>The genome of Chenopodium quinoa.</title>
        <authorList>
            <person name="Jarvis D.E."/>
            <person name="Ho Y.S."/>
            <person name="Lightfoot D.J."/>
            <person name="Schmoeckel S.M."/>
            <person name="Li B."/>
            <person name="Borm T.J.A."/>
            <person name="Ohyanagi H."/>
            <person name="Mineta K."/>
            <person name="Michell C.T."/>
            <person name="Saber N."/>
            <person name="Kharbatia N.M."/>
            <person name="Rupper R.R."/>
            <person name="Sharp A.R."/>
            <person name="Dally N."/>
            <person name="Boughton B.A."/>
            <person name="Woo Y.H."/>
            <person name="Gao G."/>
            <person name="Schijlen E.G.W.M."/>
            <person name="Guo X."/>
            <person name="Momin A.A."/>
            <person name="Negrao S."/>
            <person name="Al-Babili S."/>
            <person name="Gehring C."/>
            <person name="Roessner U."/>
            <person name="Jung C."/>
            <person name="Murphy K."/>
            <person name="Arold S.T."/>
            <person name="Gojobori T."/>
            <person name="van der Linden C.G."/>
            <person name="van Loo E.N."/>
            <person name="Jellen E.N."/>
            <person name="Maughan P.J."/>
            <person name="Tester M."/>
        </authorList>
    </citation>
    <scope>NUCLEOTIDE SEQUENCE [LARGE SCALE GENOMIC DNA]</scope>
    <source>
        <strain evidence="3">cv. PI 614886</strain>
    </source>
</reference>
<sequence>MKKDGGFCGPHEHHSNYLSWKRSLVEVVEIEMNKDGLLNLEELEEKLEYYKSRKRPILGSFSACSNVTGTCLDTRRIATLLHRYGGFWAICGDQDEIRETDGYDAIFLSPHKFLGGPGTPGILMMNKALYYLGSSPPSTCGGGTVDFVNCFTEENTIYVDDVEDRENAGTPPIIQKIKAALAIWEGVLALGLMLIIAQNRSQSLALEILCREGLSRSEAGMGEDQLSILSIKRRIRVHLVGLGIDCFMGNVS</sequence>
<protein>
    <recommendedName>
        <fullName evidence="2">Aminotransferase class V domain-containing protein</fullName>
    </recommendedName>
</protein>
<evidence type="ECO:0000256" key="1">
    <source>
        <dbReference type="ARBA" id="ARBA00022898"/>
    </source>
</evidence>
<evidence type="ECO:0000313" key="3">
    <source>
        <dbReference type="EnsemblPlants" id="AUR62043711-RA:cds"/>
    </source>
</evidence>
<dbReference type="AlphaFoldDB" id="A0A803NC97"/>
<dbReference type="PANTHER" id="PTHR43586">
    <property type="entry name" value="CYSTEINE DESULFURASE"/>
    <property type="match status" value="1"/>
</dbReference>
<accession>A0A803NC97</accession>
<dbReference type="Gramene" id="AUR62043711-RA">
    <property type="protein sequence ID" value="AUR62043711-RA:cds"/>
    <property type="gene ID" value="AUR62043711"/>
</dbReference>
<keyword evidence="4" id="KW-1185">Reference proteome</keyword>
<dbReference type="InterPro" id="IPR000192">
    <property type="entry name" value="Aminotrans_V_dom"/>
</dbReference>
<dbReference type="PANTHER" id="PTHR43586:SF8">
    <property type="entry name" value="CYSTEINE DESULFURASE 1, CHLOROPLASTIC"/>
    <property type="match status" value="1"/>
</dbReference>
<feature type="domain" description="Aminotransferase class V" evidence="2">
    <location>
        <begin position="11"/>
        <end position="183"/>
    </location>
</feature>
<organism evidence="3 4">
    <name type="scientific">Chenopodium quinoa</name>
    <name type="common">Quinoa</name>
    <dbReference type="NCBI Taxonomy" id="63459"/>
    <lineage>
        <taxon>Eukaryota</taxon>
        <taxon>Viridiplantae</taxon>
        <taxon>Streptophyta</taxon>
        <taxon>Embryophyta</taxon>
        <taxon>Tracheophyta</taxon>
        <taxon>Spermatophyta</taxon>
        <taxon>Magnoliopsida</taxon>
        <taxon>eudicotyledons</taxon>
        <taxon>Gunneridae</taxon>
        <taxon>Pentapetalae</taxon>
        <taxon>Caryophyllales</taxon>
        <taxon>Chenopodiaceae</taxon>
        <taxon>Chenopodioideae</taxon>
        <taxon>Atripliceae</taxon>
        <taxon>Chenopodium</taxon>
    </lineage>
</organism>
<proteinExistence type="predicted"/>
<dbReference type="InterPro" id="IPR015421">
    <property type="entry name" value="PyrdxlP-dep_Trfase_major"/>
</dbReference>
<dbReference type="Proteomes" id="UP000596660">
    <property type="component" value="Unplaced"/>
</dbReference>
<evidence type="ECO:0000259" key="2">
    <source>
        <dbReference type="Pfam" id="PF00266"/>
    </source>
</evidence>
<dbReference type="InterPro" id="IPR015424">
    <property type="entry name" value="PyrdxlP-dep_Trfase"/>
</dbReference>
<dbReference type="EnsemblPlants" id="AUR62043711-RA">
    <property type="protein sequence ID" value="AUR62043711-RA:cds"/>
    <property type="gene ID" value="AUR62043711"/>
</dbReference>
<dbReference type="Pfam" id="PF00266">
    <property type="entry name" value="Aminotran_5"/>
    <property type="match status" value="1"/>
</dbReference>